<reference evidence="2" key="1">
    <citation type="submission" date="2022-06" db="EMBL/GenBank/DDBJ databases">
        <title>Uncovering the hologenomic basis of an extraordinary plant invasion.</title>
        <authorList>
            <person name="Bieker V.C."/>
            <person name="Martin M.D."/>
            <person name="Gilbert T."/>
            <person name="Hodgins K."/>
            <person name="Battlay P."/>
            <person name="Petersen B."/>
            <person name="Wilson J."/>
        </authorList>
    </citation>
    <scope>NUCLEOTIDE SEQUENCE</scope>
    <source>
        <strain evidence="2">AA19_3_7</strain>
        <tissue evidence="2">Leaf</tissue>
    </source>
</reference>
<proteinExistence type="predicted"/>
<accession>A0AAD5D8Z8</accession>
<gene>
    <name evidence="2" type="ORF">M8C21_019886</name>
</gene>
<evidence type="ECO:0000313" key="2">
    <source>
        <dbReference type="EMBL" id="KAI7755250.1"/>
    </source>
</evidence>
<organism evidence="2 3">
    <name type="scientific">Ambrosia artemisiifolia</name>
    <name type="common">Common ragweed</name>
    <dbReference type="NCBI Taxonomy" id="4212"/>
    <lineage>
        <taxon>Eukaryota</taxon>
        <taxon>Viridiplantae</taxon>
        <taxon>Streptophyta</taxon>
        <taxon>Embryophyta</taxon>
        <taxon>Tracheophyta</taxon>
        <taxon>Spermatophyta</taxon>
        <taxon>Magnoliopsida</taxon>
        <taxon>eudicotyledons</taxon>
        <taxon>Gunneridae</taxon>
        <taxon>Pentapetalae</taxon>
        <taxon>asterids</taxon>
        <taxon>campanulids</taxon>
        <taxon>Asterales</taxon>
        <taxon>Asteraceae</taxon>
        <taxon>Asteroideae</taxon>
        <taxon>Heliantheae alliance</taxon>
        <taxon>Heliantheae</taxon>
        <taxon>Ambrosia</taxon>
    </lineage>
</organism>
<evidence type="ECO:0000313" key="3">
    <source>
        <dbReference type="Proteomes" id="UP001206925"/>
    </source>
</evidence>
<sequence length="387" mass="44771">MKDLKFPHWKLWYKPIKGSSSKWSGAFWRLELPDFYTGQGDKIKYFLNIYECSVPLMLLPSAKSVDEFEVARQIYNVQVLEWGISDCEIIWSTKIYRVIVGVHSTSDDEEIWYYRLRWVRCRYLLIKRKGIRDSQDVHIFGASADLAKKETFSALFLLYRQGVFCWFYMFTEMGSDLDSDDLDLEGKSKAIDNAKEREEREALDELRLNINETPDDFRLPTQQRIKDSTSYLVIVKSRQVLTPRENVNNVDESKKSTEKLPQRFSSPCMKQQRSISAGKKNVVERDPSPAGKVKRSSSPVPSKCVVPSLFVAKEENRNSARESAIIVLSRYRQPSPNARRHASPSSRRMSMSPGRRLSGGVEVFPATDSGNKKKFFMYFMLRSSITK</sequence>
<evidence type="ECO:0000256" key="1">
    <source>
        <dbReference type="SAM" id="MobiDB-lite"/>
    </source>
</evidence>
<comment type="caution">
    <text evidence="2">The sequence shown here is derived from an EMBL/GenBank/DDBJ whole genome shotgun (WGS) entry which is preliminary data.</text>
</comment>
<feature type="non-terminal residue" evidence="2">
    <location>
        <position position="387"/>
    </location>
</feature>
<name>A0AAD5D8Z8_AMBAR</name>
<feature type="compositionally biased region" description="Low complexity" evidence="1">
    <location>
        <begin position="343"/>
        <end position="356"/>
    </location>
</feature>
<dbReference type="AlphaFoldDB" id="A0AAD5D8Z8"/>
<dbReference type="Gene3D" id="3.40.50.720">
    <property type="entry name" value="NAD(P)-binding Rossmann-like Domain"/>
    <property type="match status" value="1"/>
</dbReference>
<feature type="region of interest" description="Disordered" evidence="1">
    <location>
        <begin position="332"/>
        <end position="356"/>
    </location>
</feature>
<feature type="compositionally biased region" description="Polar residues" evidence="1">
    <location>
        <begin position="263"/>
        <end position="275"/>
    </location>
</feature>
<keyword evidence="3" id="KW-1185">Reference proteome</keyword>
<dbReference type="Proteomes" id="UP001206925">
    <property type="component" value="Unassembled WGS sequence"/>
</dbReference>
<feature type="compositionally biased region" description="Basic and acidic residues" evidence="1">
    <location>
        <begin position="251"/>
        <end position="261"/>
    </location>
</feature>
<protein>
    <submittedName>
        <fullName evidence="2">Uncharacterized protein</fullName>
    </submittedName>
</protein>
<feature type="region of interest" description="Disordered" evidence="1">
    <location>
        <begin position="245"/>
        <end position="301"/>
    </location>
</feature>
<dbReference type="EMBL" id="JAMZMK010001377">
    <property type="protein sequence ID" value="KAI7755250.1"/>
    <property type="molecule type" value="Genomic_DNA"/>
</dbReference>